<comment type="caution">
    <text evidence="5">The sequence shown here is derived from an EMBL/GenBank/DDBJ whole genome shotgun (WGS) entry which is preliminary data.</text>
</comment>
<dbReference type="InterPro" id="IPR046350">
    <property type="entry name" value="Cystatin_sf"/>
</dbReference>
<dbReference type="Pfam" id="PF16845">
    <property type="entry name" value="SQAPI"/>
    <property type="match status" value="1"/>
</dbReference>
<keyword evidence="2" id="KW-0789">Thiol protease inhibitor</keyword>
<evidence type="ECO:0000259" key="4">
    <source>
        <dbReference type="SMART" id="SM00043"/>
    </source>
</evidence>
<dbReference type="EMBL" id="CM004391">
    <property type="protein sequence ID" value="OAY51238.1"/>
    <property type="molecule type" value="Genomic_DNA"/>
</dbReference>
<feature type="domain" description="Cystatin" evidence="4">
    <location>
        <begin position="20"/>
        <end position="120"/>
    </location>
</feature>
<keyword evidence="6" id="KW-1185">Reference proteome</keyword>
<dbReference type="SUPFAM" id="SSF54403">
    <property type="entry name" value="Cystatin/monellin"/>
    <property type="match status" value="1"/>
</dbReference>
<name>A0A2C9VZC5_MANES</name>
<keyword evidence="1" id="KW-0646">Protease inhibitor</keyword>
<evidence type="ECO:0000256" key="3">
    <source>
        <dbReference type="SAM" id="SignalP"/>
    </source>
</evidence>
<sequence length="122" mass="13516">MAKVMLPVLLLLSAFLLVSTIPGGISPVQDVKNNKEVQDLGRFCVEEFNRQLLQHSNGGGERLVFSEVVDALEQVVAGVKYYLKIAAWSMENREMAIYDAQVVSAPWKYETGLLLSFQPSVA</sequence>
<dbReference type="AlphaFoldDB" id="A0A2C9VZC5"/>
<evidence type="ECO:0000313" key="6">
    <source>
        <dbReference type="Proteomes" id="UP000091857"/>
    </source>
</evidence>
<keyword evidence="3" id="KW-0732">Signal</keyword>
<dbReference type="CDD" id="cd00042">
    <property type="entry name" value="CY"/>
    <property type="match status" value="1"/>
</dbReference>
<dbReference type="PANTHER" id="PTHR47373:SF1">
    <property type="entry name" value="CYSTEINE PROTEINASE INHIBITOR 2"/>
    <property type="match status" value="1"/>
</dbReference>
<dbReference type="SMART" id="SM00043">
    <property type="entry name" value="CY"/>
    <property type="match status" value="1"/>
</dbReference>
<feature type="signal peptide" evidence="3">
    <location>
        <begin position="1"/>
        <end position="20"/>
    </location>
</feature>
<dbReference type="Proteomes" id="UP000091857">
    <property type="component" value="Chromosome 5"/>
</dbReference>
<accession>A0A2C9VZC5</accession>
<feature type="chain" id="PRO_5018621265" description="Cystatin domain-containing protein" evidence="3">
    <location>
        <begin position="21"/>
        <end position="122"/>
    </location>
</feature>
<evidence type="ECO:0000313" key="5">
    <source>
        <dbReference type="EMBL" id="OAY51238.1"/>
    </source>
</evidence>
<evidence type="ECO:0000256" key="2">
    <source>
        <dbReference type="ARBA" id="ARBA00022704"/>
    </source>
</evidence>
<organism evidence="5 6">
    <name type="scientific">Manihot esculenta</name>
    <name type="common">Cassava</name>
    <name type="synonym">Jatropha manihot</name>
    <dbReference type="NCBI Taxonomy" id="3983"/>
    <lineage>
        <taxon>Eukaryota</taxon>
        <taxon>Viridiplantae</taxon>
        <taxon>Streptophyta</taxon>
        <taxon>Embryophyta</taxon>
        <taxon>Tracheophyta</taxon>
        <taxon>Spermatophyta</taxon>
        <taxon>Magnoliopsida</taxon>
        <taxon>eudicotyledons</taxon>
        <taxon>Gunneridae</taxon>
        <taxon>Pentapetalae</taxon>
        <taxon>rosids</taxon>
        <taxon>fabids</taxon>
        <taxon>Malpighiales</taxon>
        <taxon>Euphorbiaceae</taxon>
        <taxon>Crotonoideae</taxon>
        <taxon>Manihoteae</taxon>
        <taxon>Manihot</taxon>
    </lineage>
</organism>
<dbReference type="GO" id="GO:0004869">
    <property type="term" value="F:cysteine-type endopeptidase inhibitor activity"/>
    <property type="evidence" value="ECO:0007669"/>
    <property type="project" value="UniProtKB-KW"/>
</dbReference>
<dbReference type="Gene3D" id="3.10.450.10">
    <property type="match status" value="1"/>
</dbReference>
<evidence type="ECO:0000256" key="1">
    <source>
        <dbReference type="ARBA" id="ARBA00022690"/>
    </source>
</evidence>
<dbReference type="PANTHER" id="PTHR47373">
    <property type="entry name" value="CYSTEINE PROTEINASE INHIBITOR 2"/>
    <property type="match status" value="1"/>
</dbReference>
<dbReference type="InterPro" id="IPR000010">
    <property type="entry name" value="Cystatin_dom"/>
</dbReference>
<dbReference type="STRING" id="3983.A0A2C9VZC5"/>
<reference evidence="6" key="1">
    <citation type="journal article" date="2016" name="Nat. Biotechnol.">
        <title>Sequencing wild and cultivated cassava and related species reveals extensive interspecific hybridization and genetic diversity.</title>
        <authorList>
            <person name="Bredeson J.V."/>
            <person name="Lyons J.B."/>
            <person name="Prochnik S.E."/>
            <person name="Wu G.A."/>
            <person name="Ha C.M."/>
            <person name="Edsinger-Gonzales E."/>
            <person name="Grimwood J."/>
            <person name="Schmutz J."/>
            <person name="Rabbi I.Y."/>
            <person name="Egesi C."/>
            <person name="Nauluvula P."/>
            <person name="Lebot V."/>
            <person name="Ndunguru J."/>
            <person name="Mkamilo G."/>
            <person name="Bart R.S."/>
            <person name="Setter T.L."/>
            <person name="Gleadow R.M."/>
            <person name="Kulakow P."/>
            <person name="Ferguson M.E."/>
            <person name="Rounsley S."/>
            <person name="Rokhsar D.S."/>
        </authorList>
    </citation>
    <scope>NUCLEOTIDE SEQUENCE [LARGE SCALE GENOMIC DNA]</scope>
    <source>
        <strain evidence="6">cv. AM560-2</strain>
    </source>
</reference>
<gene>
    <name evidence="5" type="ORF">MANES_05G198500v8</name>
</gene>
<dbReference type="Gramene" id="Manes.05G198500.3.v8.1">
    <property type="protein sequence ID" value="Manes.05G198500.3.v8.1.CDS.1"/>
    <property type="gene ID" value="Manes.05G198500.v8.1"/>
</dbReference>
<protein>
    <recommendedName>
        <fullName evidence="4">Cystatin domain-containing protein</fullName>
    </recommendedName>
</protein>
<proteinExistence type="predicted"/>